<feature type="transmembrane region" description="Helical" evidence="1">
    <location>
        <begin position="12"/>
        <end position="30"/>
    </location>
</feature>
<evidence type="ECO:0000256" key="1">
    <source>
        <dbReference type="SAM" id="Phobius"/>
    </source>
</evidence>
<dbReference type="Pfam" id="PF13428">
    <property type="entry name" value="TPR_14"/>
    <property type="match status" value="1"/>
</dbReference>
<dbReference type="SUPFAM" id="SSF48452">
    <property type="entry name" value="TPR-like"/>
    <property type="match status" value="1"/>
</dbReference>
<dbReference type="InterPro" id="IPR011990">
    <property type="entry name" value="TPR-like_helical_dom_sf"/>
</dbReference>
<dbReference type="EMBL" id="RAHJ01000021">
    <property type="protein sequence ID" value="RJX66047.1"/>
    <property type="molecule type" value="Genomic_DNA"/>
</dbReference>
<organism evidence="2 3">
    <name type="scientific">Tsuneonella suprasediminis</name>
    <dbReference type="NCBI Taxonomy" id="2306996"/>
    <lineage>
        <taxon>Bacteria</taxon>
        <taxon>Pseudomonadati</taxon>
        <taxon>Pseudomonadota</taxon>
        <taxon>Alphaproteobacteria</taxon>
        <taxon>Sphingomonadales</taxon>
        <taxon>Erythrobacteraceae</taxon>
        <taxon>Tsuneonella</taxon>
    </lineage>
</organism>
<evidence type="ECO:0000313" key="2">
    <source>
        <dbReference type="EMBL" id="RJX66047.1"/>
    </source>
</evidence>
<keyword evidence="1" id="KW-0812">Transmembrane</keyword>
<dbReference type="AlphaFoldDB" id="A0A419QZ06"/>
<reference evidence="2 3" key="1">
    <citation type="submission" date="2018-09" db="EMBL/GenBank/DDBJ databases">
        <title>Altererythrobacter sp.Ery1 and Ery12, the genome sequencing of novel strains in genus Alterythrobacter.</title>
        <authorList>
            <person name="Cheng H."/>
            <person name="Wu Y.-H."/>
            <person name="Fang C."/>
            <person name="Xu X.-W."/>
        </authorList>
    </citation>
    <scope>NUCLEOTIDE SEQUENCE [LARGE SCALE GENOMIC DNA]</scope>
    <source>
        <strain evidence="2 3">Ery12</strain>
    </source>
</reference>
<dbReference type="Pfam" id="PF14559">
    <property type="entry name" value="TPR_19"/>
    <property type="match status" value="1"/>
</dbReference>
<keyword evidence="1" id="KW-0472">Membrane</keyword>
<feature type="transmembrane region" description="Helical" evidence="1">
    <location>
        <begin position="36"/>
        <end position="54"/>
    </location>
</feature>
<keyword evidence="3" id="KW-1185">Reference proteome</keyword>
<proteinExistence type="predicted"/>
<dbReference type="Proteomes" id="UP000284322">
    <property type="component" value="Unassembled WGS sequence"/>
</dbReference>
<protein>
    <submittedName>
        <fullName evidence="2">Tetratricopeptide repeat protein</fullName>
    </submittedName>
</protein>
<comment type="caution">
    <text evidence="2">The sequence shown here is derived from an EMBL/GenBank/DDBJ whole genome shotgun (WGS) entry which is preliminary data.</text>
</comment>
<gene>
    <name evidence="2" type="ORF">D6858_13870</name>
</gene>
<accession>A0A419QZ06</accession>
<sequence length="222" mass="23314">MAAAGGQARMTYLPIILLAVLALGFAIVVLRLPRSAWTLFAAALVFGLAGYALQGSPGFGGSPRAAVDDPDQTGGALVEARRSLFGTNPPSSYVTMADGFARQGQFTTAAGILRSGVDADPKDTEAWIALGNALVQHADGRLTPAALYAYAQARKLEPDSPGPGFFLGVAMIRGGDLADARALWADMIARAPADAEWREQLQQRLNMLDALIARMNSGKPTE</sequence>
<keyword evidence="1" id="KW-1133">Transmembrane helix</keyword>
<evidence type="ECO:0000313" key="3">
    <source>
        <dbReference type="Proteomes" id="UP000284322"/>
    </source>
</evidence>
<name>A0A419QZ06_9SPHN</name>
<dbReference type="Gene3D" id="1.25.40.10">
    <property type="entry name" value="Tetratricopeptide repeat domain"/>
    <property type="match status" value="1"/>
</dbReference>